<dbReference type="STRING" id="1077947.SAMN05216227_100642"/>
<dbReference type="Gene3D" id="1.10.10.10">
    <property type="entry name" value="Winged helix-like DNA-binding domain superfamily/Winged helix DNA-binding domain"/>
    <property type="match status" value="1"/>
</dbReference>
<evidence type="ECO:0000313" key="2">
    <source>
        <dbReference type="EMBL" id="SEN01261.1"/>
    </source>
</evidence>
<dbReference type="EMBL" id="FOCO01000006">
    <property type="protein sequence ID" value="SEN01261.1"/>
    <property type="molecule type" value="Genomic_DNA"/>
</dbReference>
<dbReference type="PANTHER" id="PTHR23131:SF0">
    <property type="entry name" value="ENDORIBONUCLEASE LACTB2"/>
    <property type="match status" value="1"/>
</dbReference>
<dbReference type="InterPro" id="IPR001279">
    <property type="entry name" value="Metallo-B-lactamas"/>
</dbReference>
<organism evidence="2 3">
    <name type="scientific">Pseudorhodobacter antarcticus</name>
    <dbReference type="NCBI Taxonomy" id="1077947"/>
    <lineage>
        <taxon>Bacteria</taxon>
        <taxon>Pseudomonadati</taxon>
        <taxon>Pseudomonadota</taxon>
        <taxon>Alphaproteobacteria</taxon>
        <taxon>Rhodobacterales</taxon>
        <taxon>Paracoccaceae</taxon>
        <taxon>Pseudorhodobacter</taxon>
    </lineage>
</organism>
<protein>
    <submittedName>
        <fullName evidence="2">Hydroxyacylglutathione hydrolase</fullName>
    </submittedName>
</protein>
<evidence type="ECO:0000259" key="1">
    <source>
        <dbReference type="SMART" id="SM00849"/>
    </source>
</evidence>
<proteinExistence type="predicted"/>
<dbReference type="Proteomes" id="UP000183002">
    <property type="component" value="Unassembled WGS sequence"/>
</dbReference>
<accession>A0A1H8D1C6</accession>
<dbReference type="AlphaFoldDB" id="A0A1H8D1C6"/>
<dbReference type="RefSeq" id="WP_050518452.1">
    <property type="nucleotide sequence ID" value="NZ_FOCO01000006.1"/>
</dbReference>
<keyword evidence="3" id="KW-1185">Reference proteome</keyword>
<dbReference type="SUPFAM" id="SSF56281">
    <property type="entry name" value="Metallo-hydrolase/oxidoreductase"/>
    <property type="match status" value="1"/>
</dbReference>
<feature type="domain" description="Metallo-beta-lactamase" evidence="1">
    <location>
        <begin position="19"/>
        <end position="199"/>
    </location>
</feature>
<dbReference type="InterPro" id="IPR050662">
    <property type="entry name" value="Sec-metab_biosynth-thioest"/>
</dbReference>
<dbReference type="InterPro" id="IPR036388">
    <property type="entry name" value="WH-like_DNA-bd_sf"/>
</dbReference>
<dbReference type="PANTHER" id="PTHR23131">
    <property type="entry name" value="ENDORIBONUCLEASE LACTB2"/>
    <property type="match status" value="1"/>
</dbReference>
<evidence type="ECO:0000313" key="3">
    <source>
        <dbReference type="Proteomes" id="UP000183002"/>
    </source>
</evidence>
<dbReference type="OrthoDB" id="9788263at2"/>
<dbReference type="InterPro" id="IPR036866">
    <property type="entry name" value="RibonucZ/Hydroxyglut_hydro"/>
</dbReference>
<dbReference type="Pfam" id="PF17778">
    <property type="entry name" value="WHD_BLACT"/>
    <property type="match status" value="1"/>
</dbReference>
<sequence>MPQIRCILAPNPSPMTLHGTNSYLVGTGDLALIDPGPNIPAHARAIMAALNPGERITHILVTHAHTDHSPLAPIMAQALHIKTHAFGPATAGRSPAMTALATQGLIAGGEGVDHAFTPDIPLQDNETLSHNDWALRAIHTPGHLSNHLCLALGQTLFTGDHIMGWSSSLISPPDGDMAAYMAATRHLATQDWVLFHAGHGAPITDPHTRLTQTLHHREQRAASILDALACGPKTIPDLTANLYADTPKTLHPAAARNILAHLIDLTAQNRTTAHPTLALNATYTLA</sequence>
<name>A0A1H8D1C6_9RHOB</name>
<gene>
    <name evidence="2" type="ORF">SAMN05216227_100642</name>
</gene>
<dbReference type="GO" id="GO:0016787">
    <property type="term" value="F:hydrolase activity"/>
    <property type="evidence" value="ECO:0007669"/>
    <property type="project" value="UniProtKB-KW"/>
</dbReference>
<dbReference type="SMART" id="SM00849">
    <property type="entry name" value="Lactamase_B"/>
    <property type="match status" value="1"/>
</dbReference>
<dbReference type="Gene3D" id="3.60.15.10">
    <property type="entry name" value="Ribonuclease Z/Hydroxyacylglutathione hydrolase-like"/>
    <property type="match status" value="1"/>
</dbReference>
<dbReference type="Pfam" id="PF00753">
    <property type="entry name" value="Lactamase_B"/>
    <property type="match status" value="1"/>
</dbReference>
<keyword evidence="2" id="KW-0378">Hydrolase</keyword>
<dbReference type="InterPro" id="IPR041516">
    <property type="entry name" value="LACTB2_WH"/>
</dbReference>
<reference evidence="2 3" key="1">
    <citation type="submission" date="2016-10" db="EMBL/GenBank/DDBJ databases">
        <authorList>
            <person name="de Groot N.N."/>
        </authorList>
    </citation>
    <scope>NUCLEOTIDE SEQUENCE [LARGE SCALE GENOMIC DNA]</scope>
    <source>
        <strain evidence="2 3">CGMCC 1.10836</strain>
    </source>
</reference>
<dbReference type="CDD" id="cd16278">
    <property type="entry name" value="metallo-hydrolase-like_MBL-fold"/>
    <property type="match status" value="1"/>
</dbReference>